<dbReference type="InterPro" id="IPR036412">
    <property type="entry name" value="HAD-like_sf"/>
</dbReference>
<dbReference type="InterPro" id="IPR010033">
    <property type="entry name" value="HAD_SF_ppase_IIIC"/>
</dbReference>
<dbReference type="EMBL" id="JABBFV010000026">
    <property type="protein sequence ID" value="NML12785.1"/>
    <property type="molecule type" value="Genomic_DNA"/>
</dbReference>
<dbReference type="NCBIfam" id="TIGR01681">
    <property type="entry name" value="HAD-SF-IIIC"/>
    <property type="match status" value="1"/>
</dbReference>
<dbReference type="InterPro" id="IPR049369">
    <property type="entry name" value="BF1531-like_N"/>
</dbReference>
<evidence type="ECO:0000259" key="1">
    <source>
        <dbReference type="Pfam" id="PF21211"/>
    </source>
</evidence>
<gene>
    <name evidence="2" type="ORF">HHL08_22060</name>
</gene>
<evidence type="ECO:0000313" key="3">
    <source>
        <dbReference type="Proteomes" id="UP000519023"/>
    </source>
</evidence>
<dbReference type="Pfam" id="PF21211">
    <property type="entry name" value="FkbH_N"/>
    <property type="match status" value="1"/>
</dbReference>
<organism evidence="2 3">
    <name type="scientific">Sphingobium psychrophilum</name>
    <dbReference type="NCBI Taxonomy" id="2728834"/>
    <lineage>
        <taxon>Bacteria</taxon>
        <taxon>Pseudomonadati</taxon>
        <taxon>Pseudomonadota</taxon>
        <taxon>Alphaproteobacteria</taxon>
        <taxon>Sphingomonadales</taxon>
        <taxon>Sphingomonadaceae</taxon>
        <taxon>Sphingobium</taxon>
    </lineage>
</organism>
<accession>A0A7X9WZN9</accession>
<dbReference type="GO" id="GO:0016788">
    <property type="term" value="F:hydrolase activity, acting on ester bonds"/>
    <property type="evidence" value="ECO:0007669"/>
    <property type="project" value="UniProtKB-ARBA"/>
</dbReference>
<comment type="caution">
    <text evidence="2">The sequence shown here is derived from an EMBL/GenBank/DDBJ whole genome shotgun (WGS) entry which is preliminary data.</text>
</comment>
<dbReference type="InterPro" id="IPR036514">
    <property type="entry name" value="SGNH_hydro_sf"/>
</dbReference>
<dbReference type="RefSeq" id="WP_169575123.1">
    <property type="nucleotide sequence ID" value="NZ_JABBFV010000026.1"/>
</dbReference>
<dbReference type="NCBIfam" id="TIGR01686">
    <property type="entry name" value="FkbH"/>
    <property type="match status" value="1"/>
</dbReference>
<dbReference type="AlphaFoldDB" id="A0A7X9WZN9"/>
<dbReference type="Proteomes" id="UP000519023">
    <property type="component" value="Unassembled WGS sequence"/>
</dbReference>
<sequence>MSNDLYLQLQWLPKPPEDWRMRLKQLTDAPNQAEEVRYLASHALSASQLEHLARRLGRIGASERESLGLTPFRLGIVSNGNLDLLVPQLVASAVRHGIWLDCVVGPYGQIHQQALDPAGIINSAQCQAVLLAIDYRDLVPEGQTDDPPAALRIAQQKLSAIRTAFLENAGAPSIVQTLVPPPESLFGNFDRRLSGTRRAQIAAFNQDLLGNMAQTPDYLLDVAAMAEQVGTASWYAPDEWHMAKLSVSLRASPYYADQLGRLLGAILGKSRRCLVLDLDNTIWGGVVGDDGIGGLRLGQGDPVGEAFVAVQQLARDLHGRGVALAISSKNDDTLARTVFREHPDMVLREDHIAVFQANWSDKASNLAAIAGSLSLDLSSLVFLDDNPAERALIRQRLPVVAVPELPSDPALFARTLAAAGYFEAIAFSQEDVARTGFYASNAQRAVLAGKAANLDDYLGSLAMEIRFAPFDAMGQERIAQLIAKSNQFNLTTKRYNGLEVGRLAVDPTVRTIQVRLQDCFGDNGMVSVVILRCATSDRWVIDSWLMSCRVLGRGVEKMVLAEIVRIARAEGASEIVGVYRPTSRNVLVRDHYEGLGFSSMGEDEEGNSRWIRSTAPVLDLPPIKVAQSVEQVEPASLAAQ</sequence>
<feature type="domain" description="BF1531-like N-terminal" evidence="1">
    <location>
        <begin position="75"/>
        <end position="258"/>
    </location>
</feature>
<dbReference type="InterPro" id="IPR023214">
    <property type="entry name" value="HAD_sf"/>
</dbReference>
<dbReference type="Gene3D" id="3.40.50.1110">
    <property type="entry name" value="SGNH hydrolase"/>
    <property type="match status" value="1"/>
</dbReference>
<dbReference type="Gene3D" id="3.40.50.1000">
    <property type="entry name" value="HAD superfamily/HAD-like"/>
    <property type="match status" value="1"/>
</dbReference>
<dbReference type="InterPro" id="IPR010037">
    <property type="entry name" value="FkbH_domain"/>
</dbReference>
<proteinExistence type="predicted"/>
<protein>
    <submittedName>
        <fullName evidence="2">HAD-IIIC family phosphatase</fullName>
    </submittedName>
</protein>
<dbReference type="SUPFAM" id="SSF56784">
    <property type="entry name" value="HAD-like"/>
    <property type="match status" value="1"/>
</dbReference>
<keyword evidence="3" id="KW-1185">Reference proteome</keyword>
<name>A0A7X9WZN9_9SPHN</name>
<reference evidence="2 3" key="1">
    <citation type="submission" date="2020-04" db="EMBL/GenBank/DDBJ databases">
        <title>Sphingobium sp. AR-3-1 isolated from Arctic soil.</title>
        <authorList>
            <person name="Dahal R.H."/>
            <person name="Chaudhary D.K."/>
        </authorList>
    </citation>
    <scope>NUCLEOTIDE SEQUENCE [LARGE SCALE GENOMIC DNA]</scope>
    <source>
        <strain evidence="2 3">AR-3-1</strain>
    </source>
</reference>
<evidence type="ECO:0000313" key="2">
    <source>
        <dbReference type="EMBL" id="NML12785.1"/>
    </source>
</evidence>